<dbReference type="Proteomes" id="UP000238093">
    <property type="component" value="Chromosome I"/>
</dbReference>
<protein>
    <submittedName>
        <fullName evidence="1">Uncharacterized protein</fullName>
    </submittedName>
</protein>
<organism evidence="1 2">
    <name type="scientific">Pseudomonas syringae group genomosp. 3</name>
    <dbReference type="NCBI Taxonomy" id="251701"/>
    <lineage>
        <taxon>Bacteria</taxon>
        <taxon>Pseudomonadati</taxon>
        <taxon>Pseudomonadota</taxon>
        <taxon>Gammaproteobacteria</taxon>
        <taxon>Pseudomonadales</taxon>
        <taxon>Pseudomonadaceae</taxon>
        <taxon>Pseudomonas</taxon>
    </lineage>
</organism>
<dbReference type="AlphaFoldDB" id="A0A2K4W655"/>
<dbReference type="EMBL" id="LT963408">
    <property type="protein sequence ID" value="SOS31378.1"/>
    <property type="molecule type" value="Genomic_DNA"/>
</dbReference>
<name>A0A2K4W655_9PSED</name>
<accession>A0A2K4W655</accession>
<proteinExistence type="predicted"/>
<sequence length="80" mass="9230">MHTNNQHRQSRKDADYRYQVASRASKVGVGSYAEHVQSGRRRNHKLLSPGRLRRSCHRDRHSDHSIIFFVEDETISGGAD</sequence>
<gene>
    <name evidence="1" type="ORF">CFBP6411_00008</name>
</gene>
<evidence type="ECO:0000313" key="2">
    <source>
        <dbReference type="Proteomes" id="UP000238093"/>
    </source>
</evidence>
<reference evidence="1 2" key="1">
    <citation type="submission" date="2017-11" db="EMBL/GenBank/DDBJ databases">
        <authorList>
            <person name="Han C.G."/>
        </authorList>
    </citation>
    <scope>NUCLEOTIDE SEQUENCE [LARGE SCALE GENOMIC DNA]</scope>
    <source>
        <strain evidence="1">CFBP6411</strain>
    </source>
</reference>
<evidence type="ECO:0000313" key="1">
    <source>
        <dbReference type="EMBL" id="SOS31378.1"/>
    </source>
</evidence>